<organism evidence="3 4">
    <name type="scientific">Panaeolus cyanescens</name>
    <dbReference type="NCBI Taxonomy" id="181874"/>
    <lineage>
        <taxon>Eukaryota</taxon>
        <taxon>Fungi</taxon>
        <taxon>Dikarya</taxon>
        <taxon>Basidiomycota</taxon>
        <taxon>Agaricomycotina</taxon>
        <taxon>Agaricomycetes</taxon>
        <taxon>Agaricomycetidae</taxon>
        <taxon>Agaricales</taxon>
        <taxon>Agaricineae</taxon>
        <taxon>Galeropsidaceae</taxon>
        <taxon>Panaeolus</taxon>
    </lineage>
</organism>
<sequence>MPSLLYTAETIGIQSLNPTTDFVILVIGKTGSGKTTLIRNITGVNLGVNDSMQGLPTEIKMVAVKFPSPESAGHSRVVFIDTPGFDQGSLTQECVLEQRITKHLIEMKKIGACISSIVYLSAIDDPAIIRHLNQYKRQNPSPSGSPTSPGGQLQPPSVASLAEPAKSTSSLTLTEQLFQRILKWRIYYSSQSDQHSLFFLTTNWSDGSQGPDLPTSDAKLWEDFAREDLTNMWKKKISATAKPSFLLGRLSATQISAYENLAEILSFSKTSLAFTLIEEIQQATTHANQVLSTFSTLDATLKILQDSSTDIDVKPGFIYSDDSDVHLSNKDVIIAVLGLTGSGKSAFIKAVTGVDPGVNHDLDSAQTGMKIITMDRPQLSLSRIVLVDTPGFNDTNRSDLQVFKLISNWLKESYGKNALLNGIIYTHRITDNRMSGSSFRNLTMFQKLCGRKAFSGVTFVTTMWDEDPENNMESFKSREKQLKDEFLKPFIKNGARLLRHQSEGDTASAHSIISDFTADSKKALLVQKELVDYRKTLQQTQAGQAMYDKLECMIQEQQEIAGKETLEQRRKGLLENIARIEKDLNQMSLPLPPFLYNLFYRIRHGAPWEISIKLWTPQVLRPRVRSAAV</sequence>
<dbReference type="Pfam" id="PF05049">
    <property type="entry name" value="IIGP"/>
    <property type="match status" value="1"/>
</dbReference>
<feature type="compositionally biased region" description="Low complexity" evidence="1">
    <location>
        <begin position="138"/>
        <end position="157"/>
    </location>
</feature>
<dbReference type="Proteomes" id="UP000284842">
    <property type="component" value="Unassembled WGS sequence"/>
</dbReference>
<dbReference type="InParanoid" id="A0A409W6K7"/>
<dbReference type="GO" id="GO:0005525">
    <property type="term" value="F:GTP binding"/>
    <property type="evidence" value="ECO:0007669"/>
    <property type="project" value="InterPro"/>
</dbReference>
<dbReference type="InterPro" id="IPR007743">
    <property type="entry name" value="Immunity-related_GTPase-like"/>
</dbReference>
<dbReference type="InterPro" id="IPR027417">
    <property type="entry name" value="P-loop_NTPase"/>
</dbReference>
<dbReference type="Pfam" id="PF01926">
    <property type="entry name" value="MMR_HSR1"/>
    <property type="match status" value="1"/>
</dbReference>
<gene>
    <name evidence="3" type="ORF">CVT24_012875</name>
</gene>
<feature type="domain" description="G" evidence="2">
    <location>
        <begin position="24"/>
        <end position="102"/>
    </location>
</feature>
<evidence type="ECO:0000256" key="1">
    <source>
        <dbReference type="SAM" id="MobiDB-lite"/>
    </source>
</evidence>
<dbReference type="PANTHER" id="PTHR14143">
    <property type="entry name" value="INTERFERON-INDUCIBLE GTPASE FAMILY MEMBER"/>
    <property type="match status" value="1"/>
</dbReference>
<dbReference type="STRING" id="181874.A0A409W6K7"/>
<dbReference type="Gene3D" id="3.40.50.300">
    <property type="entry name" value="P-loop containing nucleotide triphosphate hydrolases"/>
    <property type="match status" value="2"/>
</dbReference>
<comment type="caution">
    <text evidence="3">The sequence shown here is derived from an EMBL/GenBank/DDBJ whole genome shotgun (WGS) entry which is preliminary data.</text>
</comment>
<accession>A0A409W6K7</accession>
<evidence type="ECO:0000313" key="4">
    <source>
        <dbReference type="Proteomes" id="UP000284842"/>
    </source>
</evidence>
<dbReference type="SUPFAM" id="SSF52540">
    <property type="entry name" value="P-loop containing nucleoside triphosphate hydrolases"/>
    <property type="match status" value="2"/>
</dbReference>
<dbReference type="PANTHER" id="PTHR14143:SF1">
    <property type="entry name" value="IRG-TYPE G DOMAIN-CONTAINING PROTEIN"/>
    <property type="match status" value="1"/>
</dbReference>
<proteinExistence type="predicted"/>
<dbReference type="CDD" id="cd00882">
    <property type="entry name" value="Ras_like_GTPase"/>
    <property type="match status" value="2"/>
</dbReference>
<feature type="region of interest" description="Disordered" evidence="1">
    <location>
        <begin position="136"/>
        <end position="165"/>
    </location>
</feature>
<reference evidence="3 4" key="1">
    <citation type="journal article" date="2018" name="Evol. Lett.">
        <title>Horizontal gene cluster transfer increased hallucinogenic mushroom diversity.</title>
        <authorList>
            <person name="Reynolds H.T."/>
            <person name="Vijayakumar V."/>
            <person name="Gluck-Thaler E."/>
            <person name="Korotkin H.B."/>
            <person name="Matheny P.B."/>
            <person name="Slot J.C."/>
        </authorList>
    </citation>
    <scope>NUCLEOTIDE SEQUENCE [LARGE SCALE GENOMIC DNA]</scope>
    <source>
        <strain evidence="3 4">2629</strain>
    </source>
</reference>
<name>A0A409W6K7_9AGAR</name>
<protein>
    <recommendedName>
        <fullName evidence="2">G domain-containing protein</fullName>
    </recommendedName>
</protein>
<dbReference type="AlphaFoldDB" id="A0A409W6K7"/>
<dbReference type="InterPro" id="IPR006073">
    <property type="entry name" value="GTP-bd"/>
</dbReference>
<evidence type="ECO:0000259" key="2">
    <source>
        <dbReference type="Pfam" id="PF01926"/>
    </source>
</evidence>
<evidence type="ECO:0000313" key="3">
    <source>
        <dbReference type="EMBL" id="PPQ74157.1"/>
    </source>
</evidence>
<dbReference type="OrthoDB" id="4158913at2759"/>
<keyword evidence="4" id="KW-1185">Reference proteome</keyword>
<dbReference type="GO" id="GO:0016020">
    <property type="term" value="C:membrane"/>
    <property type="evidence" value="ECO:0007669"/>
    <property type="project" value="InterPro"/>
</dbReference>
<dbReference type="EMBL" id="NHTK01005772">
    <property type="protein sequence ID" value="PPQ74157.1"/>
    <property type="molecule type" value="Genomic_DNA"/>
</dbReference>